<dbReference type="InterPro" id="IPR007838">
    <property type="entry name" value="Cell_div_ZapA-like"/>
</dbReference>
<keyword evidence="1" id="KW-0131">Cell cycle</keyword>
<proteinExistence type="predicted"/>
<name>A0A399T218_9BACT</name>
<dbReference type="Pfam" id="PF05164">
    <property type="entry name" value="ZapA"/>
    <property type="match status" value="1"/>
</dbReference>
<evidence type="ECO:0000313" key="2">
    <source>
        <dbReference type="Proteomes" id="UP000265926"/>
    </source>
</evidence>
<reference evidence="1 2" key="1">
    <citation type="submission" date="2018-08" db="EMBL/GenBank/DDBJ databases">
        <title>Pallidiluteibacterium maritimus gen. nov., sp. nov., isolated from coastal sediment.</title>
        <authorList>
            <person name="Zhou L.Y."/>
        </authorList>
    </citation>
    <scope>NUCLEOTIDE SEQUENCE [LARGE SCALE GENOMIC DNA]</scope>
    <source>
        <strain evidence="1 2">XSD2</strain>
    </source>
</reference>
<dbReference type="AlphaFoldDB" id="A0A399T218"/>
<dbReference type="OrthoDB" id="1495773at2"/>
<dbReference type="EMBL" id="QWGR01000006">
    <property type="protein sequence ID" value="RIJ47993.1"/>
    <property type="molecule type" value="Genomic_DNA"/>
</dbReference>
<gene>
    <name evidence="1" type="ORF">D1614_12810</name>
</gene>
<organism evidence="1 2">
    <name type="scientific">Maribellus luteus</name>
    <dbReference type="NCBI Taxonomy" id="2305463"/>
    <lineage>
        <taxon>Bacteria</taxon>
        <taxon>Pseudomonadati</taxon>
        <taxon>Bacteroidota</taxon>
        <taxon>Bacteroidia</taxon>
        <taxon>Marinilabiliales</taxon>
        <taxon>Prolixibacteraceae</taxon>
        <taxon>Maribellus</taxon>
    </lineage>
</organism>
<dbReference type="Proteomes" id="UP000265926">
    <property type="component" value="Unassembled WGS sequence"/>
</dbReference>
<evidence type="ECO:0000313" key="1">
    <source>
        <dbReference type="EMBL" id="RIJ47993.1"/>
    </source>
</evidence>
<comment type="caution">
    <text evidence="1">The sequence shown here is derived from an EMBL/GenBank/DDBJ whole genome shotgun (WGS) entry which is preliminary data.</text>
</comment>
<dbReference type="GO" id="GO:0051301">
    <property type="term" value="P:cell division"/>
    <property type="evidence" value="ECO:0007669"/>
    <property type="project" value="UniProtKB-KW"/>
</dbReference>
<dbReference type="SUPFAM" id="SSF102829">
    <property type="entry name" value="Cell division protein ZapA-like"/>
    <property type="match status" value="1"/>
</dbReference>
<dbReference type="InterPro" id="IPR036192">
    <property type="entry name" value="Cell_div_ZapA-like_sf"/>
</dbReference>
<sequence length="101" mass="12358">MVKDNDFRINIKIDERNYPLTINRRDEERYRKAAKFVNETISEFRKRFQHNDQQDIMAMTAFQAALNYSILQDRQDYSQFIDDIKDLNDDISDFLKEQNWK</sequence>
<protein>
    <submittedName>
        <fullName evidence="1">Cell division protein ZapA</fullName>
    </submittedName>
</protein>
<keyword evidence="2" id="KW-1185">Reference proteome</keyword>
<keyword evidence="1" id="KW-0132">Cell division</keyword>
<accession>A0A399T218</accession>